<dbReference type="GO" id="GO:0003725">
    <property type="term" value="F:double-stranded RNA binding"/>
    <property type="evidence" value="ECO:0007669"/>
    <property type="project" value="TreeGrafter"/>
</dbReference>
<name>A0A2T7PK43_POMCA</name>
<dbReference type="AlphaFoldDB" id="A0A2T7PK43"/>
<comment type="caution">
    <text evidence="4">The sequence shown here is derived from an EMBL/GenBank/DDBJ whole genome shotgun (WGS) entry which is preliminary data.</text>
</comment>
<dbReference type="Proteomes" id="UP000245119">
    <property type="component" value="Linkage Group LG3"/>
</dbReference>
<keyword evidence="5" id="KW-1185">Reference proteome</keyword>
<dbReference type="Gene3D" id="3.30.160.20">
    <property type="match status" value="1"/>
</dbReference>
<feature type="domain" description="A to I editase" evidence="3">
    <location>
        <begin position="215"/>
        <end position="529"/>
    </location>
</feature>
<dbReference type="GO" id="GO:0005730">
    <property type="term" value="C:nucleolus"/>
    <property type="evidence" value="ECO:0007669"/>
    <property type="project" value="TreeGrafter"/>
</dbReference>
<sequence length="545" mass="61480">MEFTALQPRKSRVNTGQCEIVSYMVVCNAKRPFIRRRRVFTRQLIDDVDDNNNDELELEGLEGLPDRVLMFVRRDPVSVLMEYGQTREVKVSFTDIIRSGPHHASRFHTSATVDEETFPQGTGTSKKNAKKAASILALRVMYDRGMQSLRDANHIINTDLKILGRNEFLPHETRVMLASRRALELAEQTQFINYSKDKVVAAFLLENRGRFKVVGLGTGNRCIQYQHLALDGSRVIHSHAEIIARRAFIRYLLKQLAIYKAKEPHAIFTRSHVTQLLQLRDDVKVHLYISRPPCGDAAAFPTITNFPNRMRAIRKQGQLRTIIDDGEGAIPTDFPLPANANGKERLRVMTCSDKILRWNGLGVQGALLSNFLDPIYLSSVVIGSHTGDQRGHVPRAVSGRLKCGRLHEVLQRPYRICSPEIVYPPSSDVYAITKSKQYCITWTQGDPDAEVLDAVTGACAMEPTADSPASRVSKRVLFACFHDVCEHLKVPHLMTLNYAGAKQAAHSYQQAKMAIIQHLKTSGFGQWLSLHEIYGTDTFFEEEKL</sequence>
<dbReference type="SUPFAM" id="SSF54768">
    <property type="entry name" value="dsRNA-binding domain-like"/>
    <property type="match status" value="1"/>
</dbReference>
<reference evidence="4 5" key="1">
    <citation type="submission" date="2018-04" db="EMBL/GenBank/DDBJ databases">
        <title>The genome of golden apple snail Pomacea canaliculata provides insight into stress tolerance and invasive adaptation.</title>
        <authorList>
            <person name="Liu C."/>
            <person name="Liu B."/>
            <person name="Ren Y."/>
            <person name="Zhang Y."/>
            <person name="Wang H."/>
            <person name="Li S."/>
            <person name="Jiang F."/>
            <person name="Yin L."/>
            <person name="Zhang G."/>
            <person name="Qian W."/>
            <person name="Fan W."/>
        </authorList>
    </citation>
    <scope>NUCLEOTIDE SEQUENCE [LARGE SCALE GENOMIC DNA]</scope>
    <source>
        <strain evidence="4">SZHN2017</strain>
        <tissue evidence="4">Muscle</tissue>
    </source>
</reference>
<dbReference type="GO" id="GO:0008251">
    <property type="term" value="F:tRNA-specific adenosine deaminase activity"/>
    <property type="evidence" value="ECO:0007669"/>
    <property type="project" value="TreeGrafter"/>
</dbReference>
<feature type="domain" description="DRBM" evidence="2">
    <location>
        <begin position="75"/>
        <end position="143"/>
    </location>
</feature>
<dbReference type="Pfam" id="PF02137">
    <property type="entry name" value="A_deamin"/>
    <property type="match status" value="1"/>
</dbReference>
<dbReference type="EMBL" id="PZQS01000003">
    <property type="protein sequence ID" value="PVD33793.1"/>
    <property type="molecule type" value="Genomic_DNA"/>
</dbReference>
<evidence type="ECO:0008006" key="6">
    <source>
        <dbReference type="Google" id="ProtNLM"/>
    </source>
</evidence>
<dbReference type="GO" id="GO:0006396">
    <property type="term" value="P:RNA processing"/>
    <property type="evidence" value="ECO:0007669"/>
    <property type="project" value="InterPro"/>
</dbReference>
<dbReference type="PROSITE" id="PS50141">
    <property type="entry name" value="A_DEAMIN_EDITASE"/>
    <property type="match status" value="1"/>
</dbReference>
<evidence type="ECO:0000259" key="3">
    <source>
        <dbReference type="PROSITE" id="PS50141"/>
    </source>
</evidence>
<dbReference type="GO" id="GO:0005737">
    <property type="term" value="C:cytoplasm"/>
    <property type="evidence" value="ECO:0007669"/>
    <property type="project" value="TreeGrafter"/>
</dbReference>
<evidence type="ECO:0000313" key="4">
    <source>
        <dbReference type="EMBL" id="PVD33793.1"/>
    </source>
</evidence>
<dbReference type="PROSITE" id="PS50137">
    <property type="entry name" value="DS_RBD"/>
    <property type="match status" value="1"/>
</dbReference>
<evidence type="ECO:0000313" key="5">
    <source>
        <dbReference type="Proteomes" id="UP000245119"/>
    </source>
</evidence>
<dbReference type="SMART" id="SM00552">
    <property type="entry name" value="ADEAMc"/>
    <property type="match status" value="1"/>
</dbReference>
<dbReference type="PANTHER" id="PTHR10910:SF107">
    <property type="entry name" value="DOUBLE-STRANDED RNA-SPECIFIC ADENOSINE DEAMINASE"/>
    <property type="match status" value="1"/>
</dbReference>
<dbReference type="GO" id="GO:0006382">
    <property type="term" value="P:adenosine to inosine editing"/>
    <property type="evidence" value="ECO:0007669"/>
    <property type="project" value="TreeGrafter"/>
</dbReference>
<gene>
    <name evidence="4" type="ORF">C0Q70_05054</name>
</gene>
<dbReference type="SMART" id="SM00358">
    <property type="entry name" value="DSRM"/>
    <property type="match status" value="1"/>
</dbReference>
<accession>A0A2T7PK43</accession>
<organism evidence="4 5">
    <name type="scientific">Pomacea canaliculata</name>
    <name type="common">Golden apple snail</name>
    <dbReference type="NCBI Taxonomy" id="400727"/>
    <lineage>
        <taxon>Eukaryota</taxon>
        <taxon>Metazoa</taxon>
        <taxon>Spiralia</taxon>
        <taxon>Lophotrochozoa</taxon>
        <taxon>Mollusca</taxon>
        <taxon>Gastropoda</taxon>
        <taxon>Caenogastropoda</taxon>
        <taxon>Architaenioglossa</taxon>
        <taxon>Ampullarioidea</taxon>
        <taxon>Ampullariidae</taxon>
        <taxon>Pomacea</taxon>
    </lineage>
</organism>
<dbReference type="CDD" id="cd19875">
    <property type="entry name" value="DSRM_EIF2AK2-like"/>
    <property type="match status" value="1"/>
</dbReference>
<evidence type="ECO:0000259" key="2">
    <source>
        <dbReference type="PROSITE" id="PS50137"/>
    </source>
</evidence>
<dbReference type="InterPro" id="IPR014720">
    <property type="entry name" value="dsRBD_dom"/>
</dbReference>
<dbReference type="PANTHER" id="PTHR10910">
    <property type="entry name" value="EUKARYOTE SPECIFIC DSRNA BINDING PROTEIN"/>
    <property type="match status" value="1"/>
</dbReference>
<keyword evidence="1" id="KW-0694">RNA-binding</keyword>
<protein>
    <recommendedName>
        <fullName evidence="6">A to I editase domain-containing protein</fullName>
    </recommendedName>
</protein>
<dbReference type="GO" id="GO:0003726">
    <property type="term" value="F:double-stranded RNA adenosine deaminase activity"/>
    <property type="evidence" value="ECO:0007669"/>
    <property type="project" value="TreeGrafter"/>
</dbReference>
<dbReference type="OrthoDB" id="10268011at2759"/>
<proteinExistence type="predicted"/>
<dbReference type="InterPro" id="IPR002466">
    <property type="entry name" value="A_deamin"/>
</dbReference>
<evidence type="ECO:0000256" key="1">
    <source>
        <dbReference type="PROSITE-ProRule" id="PRU00266"/>
    </source>
</evidence>
<dbReference type="Pfam" id="PF00035">
    <property type="entry name" value="dsrm"/>
    <property type="match status" value="1"/>
</dbReference>